<sequence>MQTITKCLVVLILNLNVHFINAQDSIPAIKNKQNIEMLEKVKITIQEQERGYLKEEVIAINKRLENNEITFLEAENLKKEAAKIHALNIENRVAIVDNKIALLKRNEYGLHKEGKDNLIGLNISNKSFNVKAKRTPPKYDIRTSNDFLLAIGFNNAIIDGEKLDDSPYKFKSSGFVELGWNWKTRLLKESNFLRLKYGFAFQWNKFRPNDNQYFVQQGNQTALERFPEHLKKAKLTITNLVFPLHLEFGPSRKLDRADRIRYINNNKFKIGIGGYGGFNIGTRQKLKYQLNGQNHKDKQKQSFNTSNLVYGLSSYIGFGDTALYVKYDLSPIFKDQITDQHNISVGIRFDID</sequence>
<feature type="chain" id="PRO_5045898573" description="Outer membrane protein beta-barrel domain-containing protein" evidence="1">
    <location>
        <begin position="23"/>
        <end position="352"/>
    </location>
</feature>
<proteinExistence type="predicted"/>
<reference evidence="2 3" key="1">
    <citation type="submission" date="2023-09" db="EMBL/GenBank/DDBJ databases">
        <title>Thalassobella suaedae gen. nov., sp. nov., a marine bacterium of the family Flavobacteriaceae isolated from a halophyte Suaeda japonica.</title>
        <authorList>
            <person name="Lee S.Y."/>
            <person name="Hwang C.Y."/>
        </authorList>
    </citation>
    <scope>NUCLEOTIDE SEQUENCE [LARGE SCALE GENOMIC DNA]</scope>
    <source>
        <strain evidence="2 3">HL-DH10</strain>
    </source>
</reference>
<dbReference type="EMBL" id="CP134536">
    <property type="protein sequence ID" value="WNH13551.1"/>
    <property type="molecule type" value="Genomic_DNA"/>
</dbReference>
<name>A0ABY9Y5P5_9FLAO</name>
<evidence type="ECO:0000256" key="1">
    <source>
        <dbReference type="SAM" id="SignalP"/>
    </source>
</evidence>
<protein>
    <recommendedName>
        <fullName evidence="4">Outer membrane protein beta-barrel domain-containing protein</fullName>
    </recommendedName>
</protein>
<keyword evidence="3" id="KW-1185">Reference proteome</keyword>
<feature type="signal peptide" evidence="1">
    <location>
        <begin position="1"/>
        <end position="22"/>
    </location>
</feature>
<evidence type="ECO:0008006" key="4">
    <source>
        <dbReference type="Google" id="ProtNLM"/>
    </source>
</evidence>
<accession>A0ABY9Y5P5</accession>
<keyword evidence="1" id="KW-0732">Signal</keyword>
<dbReference type="Proteomes" id="UP001303407">
    <property type="component" value="Chromosome"/>
</dbReference>
<dbReference type="RefSeq" id="WP_415863524.1">
    <property type="nucleotide sequence ID" value="NZ_CP134536.1"/>
</dbReference>
<gene>
    <name evidence="2" type="ORF">RHP49_04675</name>
</gene>
<organism evidence="2 3">
    <name type="scientific">Thalassobellus suaedae</name>
    <dbReference type="NCBI Taxonomy" id="3074124"/>
    <lineage>
        <taxon>Bacteria</taxon>
        <taxon>Pseudomonadati</taxon>
        <taxon>Bacteroidota</taxon>
        <taxon>Flavobacteriia</taxon>
        <taxon>Flavobacteriales</taxon>
        <taxon>Flavobacteriaceae</taxon>
        <taxon>Thalassobellus</taxon>
    </lineage>
</organism>
<evidence type="ECO:0000313" key="3">
    <source>
        <dbReference type="Proteomes" id="UP001303407"/>
    </source>
</evidence>
<evidence type="ECO:0000313" key="2">
    <source>
        <dbReference type="EMBL" id="WNH13551.1"/>
    </source>
</evidence>